<dbReference type="Pfam" id="PF13041">
    <property type="entry name" value="PPR_2"/>
    <property type="match status" value="1"/>
</dbReference>
<keyword evidence="4" id="KW-0732">Signal</keyword>
<dbReference type="EMBL" id="JACBKZ010000001">
    <property type="protein sequence ID" value="KAF5962195.1"/>
    <property type="molecule type" value="Genomic_DNA"/>
</dbReference>
<comment type="similarity">
    <text evidence="1">Belongs to the PPR family. P subfamily.</text>
</comment>
<feature type="repeat" description="PPR" evidence="3">
    <location>
        <begin position="67"/>
        <end position="101"/>
    </location>
</feature>
<dbReference type="Gene3D" id="1.25.40.10">
    <property type="entry name" value="Tetratricopeptide repeat domain"/>
    <property type="match status" value="1"/>
</dbReference>
<evidence type="ECO:0000256" key="3">
    <source>
        <dbReference type="PROSITE-ProRule" id="PRU00708"/>
    </source>
</evidence>
<evidence type="ECO:0000256" key="2">
    <source>
        <dbReference type="ARBA" id="ARBA00022737"/>
    </source>
</evidence>
<reference evidence="5 6" key="2">
    <citation type="submission" date="2020-07" db="EMBL/GenBank/DDBJ databases">
        <title>Genome assembly of wild tea tree DASZ reveals pedigree and selection history of tea varieties.</title>
        <authorList>
            <person name="Zhang W."/>
        </authorList>
    </citation>
    <scope>NUCLEOTIDE SEQUENCE [LARGE SCALE GENOMIC DNA]</scope>
    <source>
        <strain evidence="6">cv. G240</strain>
        <tissue evidence="5">Leaf</tissue>
    </source>
</reference>
<evidence type="ECO:0000313" key="6">
    <source>
        <dbReference type="Proteomes" id="UP000593564"/>
    </source>
</evidence>
<keyword evidence="6" id="KW-1185">Reference proteome</keyword>
<evidence type="ECO:0008006" key="7">
    <source>
        <dbReference type="Google" id="ProtNLM"/>
    </source>
</evidence>
<feature type="signal peptide" evidence="4">
    <location>
        <begin position="1"/>
        <end position="21"/>
    </location>
</feature>
<gene>
    <name evidence="5" type="ORF">HYC85_003404</name>
</gene>
<dbReference type="InterPro" id="IPR011990">
    <property type="entry name" value="TPR-like_helical_dom_sf"/>
</dbReference>
<evidence type="ECO:0000256" key="1">
    <source>
        <dbReference type="ARBA" id="ARBA00007626"/>
    </source>
</evidence>
<reference evidence="6" key="1">
    <citation type="journal article" date="2020" name="Nat. Commun.">
        <title>Genome assembly of wild tea tree DASZ reveals pedigree and selection history of tea varieties.</title>
        <authorList>
            <person name="Zhang W."/>
            <person name="Zhang Y."/>
            <person name="Qiu H."/>
            <person name="Guo Y."/>
            <person name="Wan H."/>
            <person name="Zhang X."/>
            <person name="Scossa F."/>
            <person name="Alseekh S."/>
            <person name="Zhang Q."/>
            <person name="Wang P."/>
            <person name="Xu L."/>
            <person name="Schmidt M.H."/>
            <person name="Jia X."/>
            <person name="Li D."/>
            <person name="Zhu A."/>
            <person name="Guo F."/>
            <person name="Chen W."/>
            <person name="Ni D."/>
            <person name="Usadel B."/>
            <person name="Fernie A.R."/>
            <person name="Wen W."/>
        </authorList>
    </citation>
    <scope>NUCLEOTIDE SEQUENCE [LARGE SCALE GENOMIC DNA]</scope>
    <source>
        <strain evidence="6">cv. G240</strain>
    </source>
</reference>
<evidence type="ECO:0000256" key="4">
    <source>
        <dbReference type="SAM" id="SignalP"/>
    </source>
</evidence>
<dbReference type="NCBIfam" id="TIGR00756">
    <property type="entry name" value="PPR"/>
    <property type="match status" value="2"/>
</dbReference>
<accession>A0A7J7IBG5</accession>
<feature type="chain" id="PRO_5029811216" description="Pentacotripeptide-repeat region of PRORP domain-containing protein" evidence="4">
    <location>
        <begin position="22"/>
        <end position="174"/>
    </location>
</feature>
<sequence>MSSQWSLVRMRISSQWSLVLLLELERSGINPDITMHNILIHRFCKDGKLEMAKNLFGKLHSKGLRPNVNIYTMMIGGFCEQGLLGEAKELLMTMEDTGCWPNYATYNVMVRGFLKANDYIEANILVEKMIGRVFLVDASTLATIVDLLSCKGQDSTLFYMIKKLVPQDNTKGIC</sequence>
<comment type="caution">
    <text evidence="5">The sequence shown here is derived from an EMBL/GenBank/DDBJ whole genome shotgun (WGS) entry which is preliminary data.</text>
</comment>
<keyword evidence="2" id="KW-0677">Repeat</keyword>
<dbReference type="Pfam" id="PF12854">
    <property type="entry name" value="PPR_1"/>
    <property type="match status" value="1"/>
</dbReference>
<evidence type="ECO:0000313" key="5">
    <source>
        <dbReference type="EMBL" id="KAF5962195.1"/>
    </source>
</evidence>
<dbReference type="PANTHER" id="PTHR47941">
    <property type="entry name" value="PENTATRICOPEPTIDE REPEAT-CONTAINING PROTEIN 3, MITOCHONDRIAL"/>
    <property type="match status" value="1"/>
</dbReference>
<organism evidence="5 6">
    <name type="scientific">Camellia sinensis</name>
    <name type="common">Tea plant</name>
    <name type="synonym">Thea sinensis</name>
    <dbReference type="NCBI Taxonomy" id="4442"/>
    <lineage>
        <taxon>Eukaryota</taxon>
        <taxon>Viridiplantae</taxon>
        <taxon>Streptophyta</taxon>
        <taxon>Embryophyta</taxon>
        <taxon>Tracheophyta</taxon>
        <taxon>Spermatophyta</taxon>
        <taxon>Magnoliopsida</taxon>
        <taxon>eudicotyledons</taxon>
        <taxon>Gunneridae</taxon>
        <taxon>Pentapetalae</taxon>
        <taxon>asterids</taxon>
        <taxon>Ericales</taxon>
        <taxon>Theaceae</taxon>
        <taxon>Camellia</taxon>
    </lineage>
</organism>
<dbReference type="AlphaFoldDB" id="A0A7J7IBG5"/>
<dbReference type="InterPro" id="IPR002885">
    <property type="entry name" value="PPR_rpt"/>
</dbReference>
<proteinExistence type="inferred from homology"/>
<feature type="repeat" description="PPR" evidence="3">
    <location>
        <begin position="32"/>
        <end position="66"/>
    </location>
</feature>
<protein>
    <recommendedName>
        <fullName evidence="7">Pentacotripeptide-repeat region of PRORP domain-containing protein</fullName>
    </recommendedName>
</protein>
<dbReference type="PROSITE" id="PS51375">
    <property type="entry name" value="PPR"/>
    <property type="match status" value="2"/>
</dbReference>
<name>A0A7J7IBG5_CAMSI</name>
<dbReference type="Proteomes" id="UP000593564">
    <property type="component" value="Unassembled WGS sequence"/>
</dbReference>